<sequence>MLAAVLSAIVLTLGPFAVDAPNIVEARLACSRLPGYEVFKRVPPGAKVRTDESFESHSAYNLSRYRTVDAQDGTVYGQTNVIRAKGIGPFGELVDGRYAALHPFAPTTSCPFAPTAFNAFWKELRGR</sequence>
<name>A0ABS1JX14_9BURK</name>
<accession>A0ABS1JX14</accession>
<keyword evidence="1" id="KW-0732">Signal</keyword>
<dbReference type="EMBL" id="JAEQND010000022">
    <property type="protein sequence ID" value="MBL0428732.1"/>
    <property type="molecule type" value="Genomic_DNA"/>
</dbReference>
<protein>
    <submittedName>
        <fullName evidence="2">Uncharacterized protein</fullName>
    </submittedName>
</protein>
<dbReference type="RefSeq" id="WP_201693372.1">
    <property type="nucleotide sequence ID" value="NZ_JAEQND010000022.1"/>
</dbReference>
<keyword evidence="3" id="KW-1185">Reference proteome</keyword>
<evidence type="ECO:0000313" key="3">
    <source>
        <dbReference type="Proteomes" id="UP000622707"/>
    </source>
</evidence>
<comment type="caution">
    <text evidence="2">The sequence shown here is derived from an EMBL/GenBank/DDBJ whole genome shotgun (WGS) entry which is preliminary data.</text>
</comment>
<gene>
    <name evidence="2" type="ORF">JI746_26750</name>
</gene>
<feature type="chain" id="PRO_5046424080" evidence="1">
    <location>
        <begin position="18"/>
        <end position="127"/>
    </location>
</feature>
<proteinExistence type="predicted"/>
<reference evidence="2 3" key="1">
    <citation type="journal article" date="2017" name="Int. J. Syst. Evol. Microbiol.">
        <title>Ramlibacter alkalitolerans sp. nov., alkali-tolerant bacterium isolated from soil of ginseng.</title>
        <authorList>
            <person name="Lee D.H."/>
            <person name="Cha C.J."/>
        </authorList>
    </citation>
    <scope>NUCLEOTIDE SEQUENCE [LARGE SCALE GENOMIC DNA]</scope>
    <source>
        <strain evidence="2 3">KACC 19305</strain>
    </source>
</reference>
<organism evidence="2 3">
    <name type="scientific">Ramlibacter alkalitolerans</name>
    <dbReference type="NCBI Taxonomy" id="2039631"/>
    <lineage>
        <taxon>Bacteria</taxon>
        <taxon>Pseudomonadati</taxon>
        <taxon>Pseudomonadota</taxon>
        <taxon>Betaproteobacteria</taxon>
        <taxon>Burkholderiales</taxon>
        <taxon>Comamonadaceae</taxon>
        <taxon>Ramlibacter</taxon>
    </lineage>
</organism>
<feature type="signal peptide" evidence="1">
    <location>
        <begin position="1"/>
        <end position="17"/>
    </location>
</feature>
<evidence type="ECO:0000256" key="1">
    <source>
        <dbReference type="SAM" id="SignalP"/>
    </source>
</evidence>
<evidence type="ECO:0000313" key="2">
    <source>
        <dbReference type="EMBL" id="MBL0428732.1"/>
    </source>
</evidence>
<dbReference type="Proteomes" id="UP000622707">
    <property type="component" value="Unassembled WGS sequence"/>
</dbReference>